<dbReference type="SUPFAM" id="SSF50729">
    <property type="entry name" value="PH domain-like"/>
    <property type="match status" value="1"/>
</dbReference>
<feature type="region of interest" description="Disordered" evidence="7">
    <location>
        <begin position="1329"/>
        <end position="1387"/>
    </location>
</feature>
<evidence type="ECO:0000259" key="9">
    <source>
        <dbReference type="PROSITE" id="PS50109"/>
    </source>
</evidence>
<keyword evidence="4" id="KW-0808">Transferase</keyword>
<keyword evidence="8" id="KW-0812">Transmembrane</keyword>
<feature type="region of interest" description="Disordered" evidence="7">
    <location>
        <begin position="1456"/>
        <end position="1538"/>
    </location>
</feature>
<feature type="compositionally biased region" description="Basic and acidic residues" evidence="7">
    <location>
        <begin position="1034"/>
        <end position="1048"/>
    </location>
</feature>
<dbReference type="Pfam" id="PF00638">
    <property type="entry name" value="Ran_BP1"/>
    <property type="match status" value="1"/>
</dbReference>
<dbReference type="SMART" id="SM00448">
    <property type="entry name" value="REC"/>
    <property type="match status" value="1"/>
</dbReference>
<dbReference type="SMART" id="SM00388">
    <property type="entry name" value="HisKA"/>
    <property type="match status" value="1"/>
</dbReference>
<dbReference type="SMART" id="SM00160">
    <property type="entry name" value="RanBD"/>
    <property type="match status" value="1"/>
</dbReference>
<dbReference type="GO" id="GO:0000155">
    <property type="term" value="F:phosphorelay sensor kinase activity"/>
    <property type="evidence" value="ECO:0007669"/>
    <property type="project" value="InterPro"/>
</dbReference>
<dbReference type="Gene3D" id="3.40.50.2300">
    <property type="match status" value="1"/>
</dbReference>
<dbReference type="SUPFAM" id="SSF55874">
    <property type="entry name" value="ATPase domain of HSP90 chaperone/DNA topoisomerase II/histidine kinase"/>
    <property type="match status" value="1"/>
</dbReference>
<feature type="transmembrane region" description="Helical" evidence="8">
    <location>
        <begin position="256"/>
        <end position="275"/>
    </location>
</feature>
<dbReference type="Gene3D" id="2.30.29.30">
    <property type="entry name" value="Pleckstrin-homology domain (PH domain)/Phosphotyrosine-binding domain (PTB)"/>
    <property type="match status" value="1"/>
</dbReference>
<dbReference type="Pfam" id="PF00512">
    <property type="entry name" value="HisKA"/>
    <property type="match status" value="1"/>
</dbReference>
<keyword evidence="13" id="KW-1185">Reference proteome</keyword>
<feature type="transmembrane region" description="Helical" evidence="8">
    <location>
        <begin position="371"/>
        <end position="390"/>
    </location>
</feature>
<dbReference type="InterPro" id="IPR036890">
    <property type="entry name" value="HATPase_C_sf"/>
</dbReference>
<feature type="region of interest" description="Disordered" evidence="7">
    <location>
        <begin position="1034"/>
        <end position="1091"/>
    </location>
</feature>
<keyword evidence="8" id="KW-0472">Membrane</keyword>
<keyword evidence="5" id="KW-0418">Kinase</keyword>
<feature type="compositionally biased region" description="Low complexity" evidence="7">
    <location>
        <begin position="1342"/>
        <end position="1380"/>
    </location>
</feature>
<proteinExistence type="predicted"/>
<evidence type="ECO:0000256" key="6">
    <source>
        <dbReference type="PROSITE-ProRule" id="PRU00169"/>
    </source>
</evidence>
<dbReference type="EC" id="2.7.13.3" evidence="2"/>
<feature type="compositionally biased region" description="Basic and acidic residues" evidence="7">
    <location>
        <begin position="1263"/>
        <end position="1275"/>
    </location>
</feature>
<dbReference type="CDD" id="cd00082">
    <property type="entry name" value="HisKA"/>
    <property type="match status" value="1"/>
</dbReference>
<dbReference type="InterPro" id="IPR036097">
    <property type="entry name" value="HisK_dim/P_sf"/>
</dbReference>
<dbReference type="PANTHER" id="PTHR43047">
    <property type="entry name" value="TWO-COMPONENT HISTIDINE PROTEIN KINASE"/>
    <property type="match status" value="1"/>
</dbReference>
<dbReference type="GO" id="GO:0005886">
    <property type="term" value="C:plasma membrane"/>
    <property type="evidence" value="ECO:0007669"/>
    <property type="project" value="TreeGrafter"/>
</dbReference>
<dbReference type="InterPro" id="IPR003594">
    <property type="entry name" value="HATPase_dom"/>
</dbReference>
<evidence type="ECO:0000256" key="3">
    <source>
        <dbReference type="ARBA" id="ARBA00022553"/>
    </source>
</evidence>
<dbReference type="InterPro" id="IPR011993">
    <property type="entry name" value="PH-like_dom_sf"/>
</dbReference>
<dbReference type="SMART" id="SM00387">
    <property type="entry name" value="HATPase_c"/>
    <property type="match status" value="1"/>
</dbReference>
<dbReference type="SUPFAM" id="SSF47384">
    <property type="entry name" value="Homodimeric domain of signal transducing histidine kinase"/>
    <property type="match status" value="1"/>
</dbReference>
<evidence type="ECO:0000256" key="4">
    <source>
        <dbReference type="ARBA" id="ARBA00022679"/>
    </source>
</evidence>
<evidence type="ECO:0000256" key="8">
    <source>
        <dbReference type="SAM" id="Phobius"/>
    </source>
</evidence>
<evidence type="ECO:0000313" key="12">
    <source>
        <dbReference type="EMBL" id="PSR72444.1"/>
    </source>
</evidence>
<dbReference type="PRINTS" id="PR00344">
    <property type="entry name" value="BCTRLSENSOR"/>
</dbReference>
<feature type="transmembrane region" description="Helical" evidence="8">
    <location>
        <begin position="349"/>
        <end position="365"/>
    </location>
</feature>
<feature type="compositionally biased region" description="Basic residues" evidence="7">
    <location>
        <begin position="1422"/>
        <end position="1433"/>
    </location>
</feature>
<accession>A0A2R6NJB4</accession>
<feature type="region of interest" description="Disordered" evidence="7">
    <location>
        <begin position="95"/>
        <end position="129"/>
    </location>
</feature>
<feature type="compositionally biased region" description="Basic and acidic residues" evidence="7">
    <location>
        <begin position="1109"/>
        <end position="1118"/>
    </location>
</feature>
<dbReference type="InterPro" id="IPR004358">
    <property type="entry name" value="Sig_transdc_His_kin-like_C"/>
</dbReference>
<keyword evidence="3 6" id="KW-0597">Phosphoprotein</keyword>
<feature type="compositionally biased region" description="Pro residues" evidence="7">
    <location>
        <begin position="1172"/>
        <end position="1181"/>
    </location>
</feature>
<dbReference type="PROSITE" id="PS50110">
    <property type="entry name" value="RESPONSE_REGULATORY"/>
    <property type="match status" value="1"/>
</dbReference>
<dbReference type="InterPro" id="IPR003661">
    <property type="entry name" value="HisK_dim/P_dom"/>
</dbReference>
<feature type="region of interest" description="Disordered" evidence="7">
    <location>
        <begin position="1"/>
        <end position="25"/>
    </location>
</feature>
<feature type="compositionally biased region" description="Polar residues" evidence="7">
    <location>
        <begin position="95"/>
        <end position="119"/>
    </location>
</feature>
<feature type="transmembrane region" description="Helical" evidence="8">
    <location>
        <begin position="282"/>
        <end position="304"/>
    </location>
</feature>
<gene>
    <name evidence="12" type="ORF">PHLCEN_2v11658</name>
</gene>
<dbReference type="Gene3D" id="3.30.565.10">
    <property type="entry name" value="Histidine kinase-like ATPase, C-terminal domain"/>
    <property type="match status" value="1"/>
</dbReference>
<dbReference type="PANTHER" id="PTHR43047:SF66">
    <property type="entry name" value="HISKA"/>
    <property type="match status" value="1"/>
</dbReference>
<dbReference type="Pfam" id="PF02518">
    <property type="entry name" value="HATPase_c"/>
    <property type="match status" value="1"/>
</dbReference>
<name>A0A2R6NJB4_9APHY</name>
<dbReference type="InterPro" id="IPR011006">
    <property type="entry name" value="CheY-like_superfamily"/>
</dbReference>
<comment type="catalytic activity">
    <reaction evidence="1">
        <text>ATP + protein L-histidine = ADP + protein N-phospho-L-histidine.</text>
        <dbReference type="EC" id="2.7.13.3"/>
    </reaction>
</comment>
<feature type="compositionally biased region" description="Polar residues" evidence="7">
    <location>
        <begin position="1291"/>
        <end position="1312"/>
    </location>
</feature>
<dbReference type="InterPro" id="IPR005467">
    <property type="entry name" value="His_kinase_dom"/>
</dbReference>
<feature type="compositionally biased region" description="Basic and acidic residues" evidence="7">
    <location>
        <begin position="607"/>
        <end position="616"/>
    </location>
</feature>
<feature type="domain" description="RanBD1" evidence="11">
    <location>
        <begin position="1519"/>
        <end position="1600"/>
    </location>
</feature>
<feature type="region of interest" description="Disordered" evidence="7">
    <location>
        <begin position="1401"/>
        <end position="1437"/>
    </location>
</feature>
<feature type="compositionally biased region" description="Polar residues" evidence="7">
    <location>
        <begin position="1"/>
        <end position="22"/>
    </location>
</feature>
<feature type="region of interest" description="Disordered" evidence="7">
    <location>
        <begin position="897"/>
        <end position="916"/>
    </location>
</feature>
<feature type="region of interest" description="Disordered" evidence="7">
    <location>
        <begin position="1104"/>
        <end position="1312"/>
    </location>
</feature>
<sequence length="1647" mass="180065">MPSRSHVSLASGTGSSTKNNISVEKLQPPIALSPLARAMQTDLGNYESGLPPPVQHPHSLSSGRRGKKKTRIDDNARGNLRVHWAKFLRKIGTGTAPSSSSNFEGSTGESSGYNRNSRVTAEDADEPVDEVVVDREWGDELKATSATHSEHAISPEKSGGSNQLGGPSTDRESLAIRAEGFWASWTPLIYLRWRVWPVVFGFFWTRFLDQKSEDQYSKENWFLRKRLAIWSSLFFILNWILATIVIPRPAILPDIIFYYCLAPIITFPLTIMITFDFPRDRALLYQLILVVSTWSWGIYQLVSMRLCNFYDGMHGLYPCDGKDFLSTFYYTSALQTIALFGLKMHRFPAMMGMVAFIVCAGVLIVPDRKQFVRYIVNFIVFQGFLLYVHYMRENAERRLYNLRDQLKIQFRATQKAQVNERKASDSKRRLTSYVFHEVRVPLNTALLAVQNMEASGTVAKAQEIEFKALEGSLSMMSKVLNDVLDFNRMDSGRFESVLKPYAFHKVMRSLFVPLQMATDARDLKFVTDLDKDIDDVARRALYQAMGLTENEVAKRMAIASDRDGIVVGDETRLRQIITNLASNACKFTSAGGQLIIKTRLVLPNRHGQAETGRDSLDDTPVMDPGISPVSTPGKDDDELHLQLSASHLTRHNVMTSKPPPPVEWIVVRIEVTDTGCGIKRRDMVQSKLFSAFNQTEMGRQQGGKGTGLGLALVRQIVKLSGGRLGVQSKTSEGSTFWVELPSSALGVGTKAIPGLRSMESPDVSQDLVDRSLNGILGSPVELSSADIERHEAQMAHSAQQTRTNSAMHTIMEQGGLVEIPANRNDDSPVLTRTIGDPLTGTDPITPGVPDEASPTQFLQELPRAQNFEFSSRPQYVQLPAPQEFSADQIHMGLTPPASASSTLGRTSGTISHPQGSPQWEPGIRVLIVDDDPLTRKLMSRMLSRIGCKVSSAENGEIALEMILGMGTRVTPSSEETGSAGLSVMEGSSGLAGALYSGEEYKYAVVFLDNQMPVMSGLELVAKLRELGRHDFVVGDIDSGHPEPKDPRVPAKKNRLNGTLDATQEEEEGGGENVSAVIPGISGSPPDETKMRQISQGVEDITWKNMAKHPTPDPDRPQVDDQQNAMETGHEEKTQEEEVEPVEVPPLMRSENPPMLGEDAGVDEETGAADPAEAPPDAPDAPPGAIEVKEHIELPSTPPPRSPSPIITSPLPDVPKVSRRGSDSSIEEKGLKRKLGDRTVSDMKVPDDRLVENGFATHTTASKRPRDDPDKDDNPRLTKRPTPPPEEEESTDISTQPSSQVKGQTSASASSATPKLSGFMAYASTSSPFASVKGPSMFSPNKPSTWASSSTSPFASGPSTPAPSSKLLLNNSPFFSSSTSKARAESTLKRTGFEAFASVTSPFGSAAKRPKSPPPATPSAFGHRSKSPARHHSPARAAAGINPFSAYATGGVHAFAKSSVKRSSGSPALADNGAEAGSSVLASQGSGEDEESSREESGSEKGVSFGDRLRAEKDEEEEVDEEKKLKLTEQEVQTGEEDEETVYQVRGKLFALSDQNQWKERGTGQLKLNVRREDGSGARLLMRKEAVYTVLLNAALFKGMKCSLAQDPRYIRFSLLESGSTTHYNLRVSNAKIAEELLEEINSHIPGE</sequence>
<dbReference type="OrthoDB" id="60033at2759"/>
<dbReference type="SUPFAM" id="SSF52172">
    <property type="entry name" value="CheY-like"/>
    <property type="match status" value="1"/>
</dbReference>
<dbReference type="CDD" id="cd17546">
    <property type="entry name" value="REC_hyHK_CKI1_RcsC-like"/>
    <property type="match status" value="1"/>
</dbReference>
<feature type="compositionally biased region" description="Basic and acidic residues" evidence="7">
    <location>
        <begin position="144"/>
        <end position="154"/>
    </location>
</feature>
<feature type="domain" description="Histidine kinase" evidence="9">
    <location>
        <begin position="433"/>
        <end position="744"/>
    </location>
</feature>
<dbReference type="InterPro" id="IPR001789">
    <property type="entry name" value="Sig_transdc_resp-reg_receiver"/>
</dbReference>
<keyword evidence="8" id="KW-1133">Transmembrane helix</keyword>
<organism evidence="12 13">
    <name type="scientific">Hermanssonia centrifuga</name>
    <dbReference type="NCBI Taxonomy" id="98765"/>
    <lineage>
        <taxon>Eukaryota</taxon>
        <taxon>Fungi</taxon>
        <taxon>Dikarya</taxon>
        <taxon>Basidiomycota</taxon>
        <taxon>Agaricomycotina</taxon>
        <taxon>Agaricomycetes</taxon>
        <taxon>Polyporales</taxon>
        <taxon>Meruliaceae</taxon>
        <taxon>Hermanssonia</taxon>
    </lineage>
</organism>
<dbReference type="PROSITE" id="PS50196">
    <property type="entry name" value="RANBD1"/>
    <property type="match status" value="1"/>
</dbReference>
<feature type="transmembrane region" description="Helical" evidence="8">
    <location>
        <begin position="227"/>
        <end position="250"/>
    </location>
</feature>
<feature type="compositionally biased region" description="Basic and acidic residues" evidence="7">
    <location>
        <begin position="1219"/>
        <end position="1250"/>
    </location>
</feature>
<feature type="region of interest" description="Disordered" evidence="7">
    <location>
        <begin position="606"/>
        <end position="637"/>
    </location>
</feature>
<dbReference type="EMBL" id="MLYV02001176">
    <property type="protein sequence ID" value="PSR72444.1"/>
    <property type="molecule type" value="Genomic_DNA"/>
</dbReference>
<evidence type="ECO:0000313" key="13">
    <source>
        <dbReference type="Proteomes" id="UP000186601"/>
    </source>
</evidence>
<dbReference type="GO" id="GO:0009927">
    <property type="term" value="F:histidine phosphotransfer kinase activity"/>
    <property type="evidence" value="ECO:0007669"/>
    <property type="project" value="TreeGrafter"/>
</dbReference>
<reference evidence="12 13" key="1">
    <citation type="submission" date="2018-02" db="EMBL/GenBank/DDBJ databases">
        <title>Genome sequence of the basidiomycete white-rot fungus Phlebia centrifuga.</title>
        <authorList>
            <person name="Granchi Z."/>
            <person name="Peng M."/>
            <person name="de Vries R.P."/>
            <person name="Hilden K."/>
            <person name="Makela M.R."/>
            <person name="Grigoriev I."/>
            <person name="Riley R."/>
        </authorList>
    </citation>
    <scope>NUCLEOTIDE SEQUENCE [LARGE SCALE GENOMIC DNA]</scope>
    <source>
        <strain evidence="12 13">FBCC195</strain>
    </source>
</reference>
<protein>
    <recommendedName>
        <fullName evidence="2">histidine kinase</fullName>
        <ecNumber evidence="2">2.7.13.3</ecNumber>
    </recommendedName>
</protein>
<dbReference type="Proteomes" id="UP000186601">
    <property type="component" value="Unassembled WGS sequence"/>
</dbReference>
<feature type="region of interest" description="Disordered" evidence="7">
    <location>
        <begin position="144"/>
        <end position="170"/>
    </location>
</feature>
<dbReference type="PROSITE" id="PS50109">
    <property type="entry name" value="HIS_KIN"/>
    <property type="match status" value="1"/>
</dbReference>
<evidence type="ECO:0000256" key="7">
    <source>
        <dbReference type="SAM" id="MobiDB-lite"/>
    </source>
</evidence>
<evidence type="ECO:0000259" key="11">
    <source>
        <dbReference type="PROSITE" id="PS50196"/>
    </source>
</evidence>
<evidence type="ECO:0000259" key="10">
    <source>
        <dbReference type="PROSITE" id="PS50110"/>
    </source>
</evidence>
<comment type="caution">
    <text evidence="12">The sequence shown here is derived from an EMBL/GenBank/DDBJ whole genome shotgun (WGS) entry which is preliminary data.</text>
</comment>
<evidence type="ECO:0000256" key="5">
    <source>
        <dbReference type="ARBA" id="ARBA00022777"/>
    </source>
</evidence>
<feature type="modified residue" description="4-aspartylphosphate" evidence="6">
    <location>
        <position position="1008"/>
    </location>
</feature>
<feature type="domain" description="Response regulatory" evidence="10">
    <location>
        <begin position="924"/>
        <end position="1118"/>
    </location>
</feature>
<dbReference type="STRING" id="98765.A0A2R6NJB4"/>
<evidence type="ECO:0000256" key="2">
    <source>
        <dbReference type="ARBA" id="ARBA00012438"/>
    </source>
</evidence>
<evidence type="ECO:0000256" key="1">
    <source>
        <dbReference type="ARBA" id="ARBA00000085"/>
    </source>
</evidence>
<feature type="region of interest" description="Disordered" evidence="7">
    <location>
        <begin position="43"/>
        <end position="76"/>
    </location>
</feature>
<dbReference type="Gene3D" id="1.10.287.130">
    <property type="match status" value="1"/>
</dbReference>
<dbReference type="InterPro" id="IPR000156">
    <property type="entry name" value="Ran_bind_dom"/>
</dbReference>